<dbReference type="Proteomes" id="UP000283700">
    <property type="component" value="Unassembled WGS sequence"/>
</dbReference>
<evidence type="ECO:0000313" key="10">
    <source>
        <dbReference type="Proteomes" id="UP000286561"/>
    </source>
</evidence>
<keyword evidence="4" id="KW-0645">Protease</keyword>
<dbReference type="Proteomes" id="UP000283497">
    <property type="component" value="Unassembled WGS sequence"/>
</dbReference>
<gene>
    <name evidence="5" type="ORF">DW068_02710</name>
    <name evidence="4" type="ORF">DW972_00545</name>
    <name evidence="6" type="ORF">DWZ29_01155</name>
    <name evidence="3" type="ORF">ERS852578_00383</name>
</gene>
<dbReference type="EMBL" id="CYYC01000003">
    <property type="protein sequence ID" value="CUM81049.1"/>
    <property type="molecule type" value="Genomic_DNA"/>
</dbReference>
<dbReference type="GeneID" id="75047021"/>
<name>A0A173RU01_9FIRM</name>
<dbReference type="AlphaFoldDB" id="A0A173RU01"/>
<dbReference type="EMBL" id="QRNJ01000006">
    <property type="protein sequence ID" value="RHK41218.1"/>
    <property type="molecule type" value="Genomic_DNA"/>
</dbReference>
<keyword evidence="1" id="KW-0472">Membrane</keyword>
<evidence type="ECO:0000313" key="6">
    <source>
        <dbReference type="EMBL" id="RHN17775.1"/>
    </source>
</evidence>
<evidence type="ECO:0000313" key="8">
    <source>
        <dbReference type="Proteomes" id="UP000283497"/>
    </source>
</evidence>
<reference evidence="3 7" key="1">
    <citation type="submission" date="2015-09" db="EMBL/GenBank/DDBJ databases">
        <authorList>
            <consortium name="Pathogen Informatics"/>
        </authorList>
    </citation>
    <scope>NUCLEOTIDE SEQUENCE [LARGE SCALE GENOMIC DNA]</scope>
    <source>
        <strain evidence="3 7">2789STDY5834966</strain>
    </source>
</reference>
<feature type="domain" description="PrcB C-terminal" evidence="2">
    <location>
        <begin position="129"/>
        <end position="184"/>
    </location>
</feature>
<keyword evidence="1" id="KW-1133">Transmembrane helix</keyword>
<dbReference type="GO" id="GO:0006508">
    <property type="term" value="P:proteolysis"/>
    <property type="evidence" value="ECO:0007669"/>
    <property type="project" value="UniProtKB-KW"/>
</dbReference>
<dbReference type="InterPro" id="IPR025748">
    <property type="entry name" value="PrcB_C_dom"/>
</dbReference>
<dbReference type="EMBL" id="QSEP01000001">
    <property type="protein sequence ID" value="RGZ86927.1"/>
    <property type="molecule type" value="Genomic_DNA"/>
</dbReference>
<keyword evidence="4" id="KW-0378">Hydrolase</keyword>
<evidence type="ECO:0000313" key="5">
    <source>
        <dbReference type="EMBL" id="RHK41218.1"/>
    </source>
</evidence>
<evidence type="ECO:0000313" key="9">
    <source>
        <dbReference type="Proteomes" id="UP000283700"/>
    </source>
</evidence>
<evidence type="ECO:0000313" key="4">
    <source>
        <dbReference type="EMBL" id="RGZ86927.1"/>
    </source>
</evidence>
<dbReference type="Pfam" id="PF14343">
    <property type="entry name" value="PrcB_C"/>
    <property type="match status" value="1"/>
</dbReference>
<proteinExistence type="predicted"/>
<feature type="transmembrane region" description="Helical" evidence="1">
    <location>
        <begin position="12"/>
        <end position="34"/>
    </location>
</feature>
<dbReference type="EMBL" id="QRQO01000002">
    <property type="protein sequence ID" value="RHN17775.1"/>
    <property type="molecule type" value="Genomic_DNA"/>
</dbReference>
<dbReference type="GO" id="GO:0008233">
    <property type="term" value="F:peptidase activity"/>
    <property type="evidence" value="ECO:0007669"/>
    <property type="project" value="UniProtKB-KW"/>
</dbReference>
<evidence type="ECO:0000256" key="1">
    <source>
        <dbReference type="SAM" id="Phobius"/>
    </source>
</evidence>
<organism evidence="3 7">
    <name type="scientific">Anaerobutyricum hallii</name>
    <dbReference type="NCBI Taxonomy" id="39488"/>
    <lineage>
        <taxon>Bacteria</taxon>
        <taxon>Bacillati</taxon>
        <taxon>Bacillota</taxon>
        <taxon>Clostridia</taxon>
        <taxon>Lachnospirales</taxon>
        <taxon>Lachnospiraceae</taxon>
        <taxon>Anaerobutyricum</taxon>
    </lineage>
</organism>
<dbReference type="Proteomes" id="UP000095390">
    <property type="component" value="Unassembled WGS sequence"/>
</dbReference>
<evidence type="ECO:0000313" key="3">
    <source>
        <dbReference type="EMBL" id="CUM81049.1"/>
    </source>
</evidence>
<evidence type="ECO:0000259" key="2">
    <source>
        <dbReference type="Pfam" id="PF14343"/>
    </source>
</evidence>
<evidence type="ECO:0000313" key="7">
    <source>
        <dbReference type="Proteomes" id="UP000095390"/>
    </source>
</evidence>
<dbReference type="Proteomes" id="UP000286561">
    <property type="component" value="Unassembled WGS sequence"/>
</dbReference>
<accession>A0A173RU01</accession>
<protein>
    <submittedName>
        <fullName evidence="4">Protease complex subunit PrcB family protein</fullName>
    </submittedName>
</protein>
<sequence>MRELLLAREEVHWLVCLFTQPQITIFLLFAYIKVSTFQEYQNMSQSTKKQGTSIVLFPLWVFIFCLCLNGCTVLNINSFHFGKLGKKEQGQAVKYEICSGKNMPERLQKIIEERKKKPGTFAYKNSKYTYLVVCYGEKSYSGYSVRVEQCWKDKEQLYLETQLIGPAAGEEVVETLTYPFLVVRCGRTELLCRIES</sequence>
<reference evidence="8 9" key="2">
    <citation type="submission" date="2018-08" db="EMBL/GenBank/DDBJ databases">
        <title>A genome reference for cultivated species of the human gut microbiota.</title>
        <authorList>
            <person name="Zou Y."/>
            <person name="Xue W."/>
            <person name="Luo G."/>
        </authorList>
    </citation>
    <scope>NUCLEOTIDE SEQUENCE [LARGE SCALE GENOMIC DNA]</scope>
    <source>
        <strain evidence="6 9">AF31-17AC</strain>
        <strain evidence="5 8">AF45-14BH</strain>
        <strain evidence="4 10">AM48-23BH</strain>
    </source>
</reference>
<dbReference type="RefSeq" id="WP_005345116.1">
    <property type="nucleotide sequence ID" value="NZ_CAKXER010000005.1"/>
</dbReference>
<feature type="transmembrane region" description="Helical" evidence="1">
    <location>
        <begin position="54"/>
        <end position="76"/>
    </location>
</feature>
<keyword evidence="1" id="KW-0812">Transmembrane</keyword>
<dbReference type="OrthoDB" id="422698at2"/>